<dbReference type="PANTHER" id="PTHR33217">
    <property type="entry name" value="TRANSPOSASE FOR INSERTION SEQUENCE ELEMENT IS1081"/>
    <property type="match status" value="1"/>
</dbReference>
<evidence type="ECO:0000256" key="4">
    <source>
        <dbReference type="ARBA" id="ARBA00023125"/>
    </source>
</evidence>
<keyword evidence="6" id="KW-0814">Transposable element</keyword>
<evidence type="ECO:0000256" key="3">
    <source>
        <dbReference type="ARBA" id="ARBA00022578"/>
    </source>
</evidence>
<organism evidence="7 8">
    <name type="scientific">Clostridium yunnanense</name>
    <dbReference type="NCBI Taxonomy" id="2800325"/>
    <lineage>
        <taxon>Bacteria</taxon>
        <taxon>Bacillati</taxon>
        <taxon>Bacillota</taxon>
        <taxon>Clostridia</taxon>
        <taxon>Eubacteriales</taxon>
        <taxon>Clostridiaceae</taxon>
        <taxon>Clostridium</taxon>
    </lineage>
</organism>
<dbReference type="EMBL" id="JAENHN010000037">
    <property type="protein sequence ID" value="MBK1811314.1"/>
    <property type="molecule type" value="Genomic_DNA"/>
</dbReference>
<keyword evidence="4 6" id="KW-0238">DNA-binding</keyword>
<comment type="similarity">
    <text evidence="2 6">Belongs to the transposase mutator family.</text>
</comment>
<evidence type="ECO:0000256" key="1">
    <source>
        <dbReference type="ARBA" id="ARBA00002190"/>
    </source>
</evidence>
<comment type="caution">
    <text evidence="7">The sequence shown here is derived from an EMBL/GenBank/DDBJ whole genome shotgun (WGS) entry which is preliminary data.</text>
</comment>
<dbReference type="PANTHER" id="PTHR33217:SF8">
    <property type="entry name" value="MUTATOR FAMILY TRANSPOSASE"/>
    <property type="match status" value="1"/>
</dbReference>
<keyword evidence="8" id="KW-1185">Reference proteome</keyword>
<evidence type="ECO:0000256" key="5">
    <source>
        <dbReference type="ARBA" id="ARBA00023172"/>
    </source>
</evidence>
<evidence type="ECO:0000256" key="2">
    <source>
        <dbReference type="ARBA" id="ARBA00010961"/>
    </source>
</evidence>
<protein>
    <recommendedName>
        <fullName evidence="6">Mutator family transposase</fullName>
    </recommendedName>
</protein>
<sequence length="80" mass="9132">MDGLKGLPDAIKAIFHDVNIQTCIVHQIRNSIKYVTSKDSIQFISDLKLIYKSVTKEATLVALKDLQNTWENKYQIVINP</sequence>
<keyword evidence="5 6" id="KW-0233">DNA recombination</keyword>
<evidence type="ECO:0000313" key="8">
    <source>
        <dbReference type="Proteomes" id="UP000596739"/>
    </source>
</evidence>
<evidence type="ECO:0000313" key="7">
    <source>
        <dbReference type="EMBL" id="MBK1811314.1"/>
    </source>
</evidence>
<keyword evidence="3 6" id="KW-0815">Transposition</keyword>
<dbReference type="InterPro" id="IPR001207">
    <property type="entry name" value="Transposase_mutator"/>
</dbReference>
<gene>
    <name evidence="7" type="ORF">JHL18_11825</name>
</gene>
<reference evidence="8" key="1">
    <citation type="submission" date="2021-01" db="EMBL/GenBank/DDBJ databases">
        <title>Genome public.</title>
        <authorList>
            <person name="Liu C."/>
            <person name="Sun Q."/>
        </authorList>
    </citation>
    <scope>NUCLEOTIDE SEQUENCE [LARGE SCALE GENOMIC DNA]</scope>
    <source>
        <strain evidence="8">YIM B02505</strain>
    </source>
</reference>
<dbReference type="Proteomes" id="UP000596739">
    <property type="component" value="Unassembled WGS sequence"/>
</dbReference>
<accession>A0ABS1EPK1</accession>
<proteinExistence type="inferred from homology"/>
<evidence type="ECO:0000256" key="6">
    <source>
        <dbReference type="RuleBase" id="RU365089"/>
    </source>
</evidence>
<comment type="function">
    <text evidence="1 6">Required for the transposition of the insertion element.</text>
</comment>
<name>A0ABS1EPK1_9CLOT</name>
<dbReference type="Pfam" id="PF00872">
    <property type="entry name" value="Transposase_mut"/>
    <property type="match status" value="1"/>
</dbReference>